<sequence>MTASHSLDASFAFFIVSPETKKRERVKGDGPMELRRCPWEEMELCRRPFDVLEAIYHCMLELVFFIDPPLHAVTSLLRRAIIAYRSFSSSPRNHRSFSSSSSHHRIYSSAFSHRRSFSSSPRHHLNTSE</sequence>
<keyword evidence="2" id="KW-1185">Reference proteome</keyword>
<accession>A0ABQ7ND67</accession>
<gene>
    <name evidence="1" type="primary">A02g501560.1_BraROA</name>
    <name evidence="1" type="ORF">IGI04_005162</name>
</gene>
<reference evidence="1 2" key="1">
    <citation type="submission" date="2021-03" db="EMBL/GenBank/DDBJ databases">
        <authorList>
            <person name="King G.J."/>
            <person name="Bancroft I."/>
            <person name="Baten A."/>
            <person name="Bloomfield J."/>
            <person name="Borpatragohain P."/>
            <person name="He Z."/>
            <person name="Irish N."/>
            <person name="Irwin J."/>
            <person name="Liu K."/>
            <person name="Mauleon R.P."/>
            <person name="Moore J."/>
            <person name="Morris R."/>
            <person name="Ostergaard L."/>
            <person name="Wang B."/>
            <person name="Wells R."/>
        </authorList>
    </citation>
    <scope>NUCLEOTIDE SEQUENCE [LARGE SCALE GENOMIC DNA]</scope>
    <source>
        <strain evidence="1">R-o-18</strain>
        <tissue evidence="1">Leaf</tissue>
    </source>
</reference>
<dbReference type="EMBL" id="JADBGQ010000002">
    <property type="protein sequence ID" value="KAG5408843.1"/>
    <property type="molecule type" value="Genomic_DNA"/>
</dbReference>
<organism evidence="1 2">
    <name type="scientific">Brassica rapa subsp. trilocularis</name>
    <dbReference type="NCBI Taxonomy" id="1813537"/>
    <lineage>
        <taxon>Eukaryota</taxon>
        <taxon>Viridiplantae</taxon>
        <taxon>Streptophyta</taxon>
        <taxon>Embryophyta</taxon>
        <taxon>Tracheophyta</taxon>
        <taxon>Spermatophyta</taxon>
        <taxon>Magnoliopsida</taxon>
        <taxon>eudicotyledons</taxon>
        <taxon>Gunneridae</taxon>
        <taxon>Pentapetalae</taxon>
        <taxon>rosids</taxon>
        <taxon>malvids</taxon>
        <taxon>Brassicales</taxon>
        <taxon>Brassicaceae</taxon>
        <taxon>Brassiceae</taxon>
        <taxon>Brassica</taxon>
    </lineage>
</organism>
<proteinExistence type="predicted"/>
<evidence type="ECO:0000313" key="1">
    <source>
        <dbReference type="EMBL" id="KAG5408843.1"/>
    </source>
</evidence>
<comment type="caution">
    <text evidence="1">The sequence shown here is derived from an EMBL/GenBank/DDBJ whole genome shotgun (WGS) entry which is preliminary data.</text>
</comment>
<name>A0ABQ7ND67_BRACM</name>
<evidence type="ECO:0000313" key="2">
    <source>
        <dbReference type="Proteomes" id="UP000823674"/>
    </source>
</evidence>
<protein>
    <submittedName>
        <fullName evidence="1">Uncharacterized protein</fullName>
    </submittedName>
</protein>
<dbReference type="Proteomes" id="UP000823674">
    <property type="component" value="Chromosome A02"/>
</dbReference>